<reference evidence="5 6" key="1">
    <citation type="journal article" date="2018" name="J. Microbiol.">
        <title>Baekduia soli gen. nov., sp. nov., a novel bacterium isolated from the soil of Baekdu Mountain and proposal of a novel family name, Baekduiaceae fam. nov.</title>
        <authorList>
            <person name="An D.S."/>
            <person name="Siddiqi M.Z."/>
            <person name="Kim K.H."/>
            <person name="Yu H.S."/>
            <person name="Im W.T."/>
        </authorList>
    </citation>
    <scope>NUCLEOTIDE SEQUENCE [LARGE SCALE GENOMIC DNA]</scope>
    <source>
        <strain evidence="5 6">BR7-21</strain>
    </source>
</reference>
<dbReference type="PANTHER" id="PTHR43201">
    <property type="entry name" value="ACYL-COA SYNTHETASE"/>
    <property type="match status" value="1"/>
</dbReference>
<dbReference type="PANTHER" id="PTHR43201:SF5">
    <property type="entry name" value="MEDIUM-CHAIN ACYL-COA LIGASE ACSF2, MITOCHONDRIAL"/>
    <property type="match status" value="1"/>
</dbReference>
<name>A0A5B8U562_9ACTN</name>
<dbReference type="KEGG" id="bsol:FSW04_11215"/>
<dbReference type="Pfam" id="PF13193">
    <property type="entry name" value="AMP-binding_C"/>
    <property type="match status" value="1"/>
</dbReference>
<dbReference type="SUPFAM" id="SSF56801">
    <property type="entry name" value="Acetyl-CoA synthetase-like"/>
    <property type="match status" value="1"/>
</dbReference>
<feature type="domain" description="AMP-binding enzyme C-terminal" evidence="4">
    <location>
        <begin position="452"/>
        <end position="526"/>
    </location>
</feature>
<dbReference type="Proteomes" id="UP000321805">
    <property type="component" value="Chromosome"/>
</dbReference>
<dbReference type="InterPro" id="IPR045851">
    <property type="entry name" value="AMP-bd_C_sf"/>
</dbReference>
<dbReference type="GO" id="GO:0031956">
    <property type="term" value="F:medium-chain fatty acid-CoA ligase activity"/>
    <property type="evidence" value="ECO:0007669"/>
    <property type="project" value="TreeGrafter"/>
</dbReference>
<proteinExistence type="inferred from homology"/>
<dbReference type="Pfam" id="PF00501">
    <property type="entry name" value="AMP-binding"/>
    <property type="match status" value="1"/>
</dbReference>
<dbReference type="GO" id="GO:0006631">
    <property type="term" value="P:fatty acid metabolic process"/>
    <property type="evidence" value="ECO:0007669"/>
    <property type="project" value="TreeGrafter"/>
</dbReference>
<feature type="domain" description="AMP-dependent synthetase/ligase" evidence="3">
    <location>
        <begin position="20"/>
        <end position="401"/>
    </location>
</feature>
<organism evidence="5 6">
    <name type="scientific">Baekduia soli</name>
    <dbReference type="NCBI Taxonomy" id="496014"/>
    <lineage>
        <taxon>Bacteria</taxon>
        <taxon>Bacillati</taxon>
        <taxon>Actinomycetota</taxon>
        <taxon>Thermoleophilia</taxon>
        <taxon>Solirubrobacterales</taxon>
        <taxon>Baekduiaceae</taxon>
        <taxon>Baekduia</taxon>
    </lineage>
</organism>
<dbReference type="Gene3D" id="3.40.50.12780">
    <property type="entry name" value="N-terminal domain of ligase-like"/>
    <property type="match status" value="1"/>
</dbReference>
<evidence type="ECO:0000313" key="5">
    <source>
        <dbReference type="EMBL" id="QEC48081.1"/>
    </source>
</evidence>
<protein>
    <submittedName>
        <fullName evidence="5">Acyl--CoA ligase</fullName>
    </submittedName>
</protein>
<evidence type="ECO:0000256" key="1">
    <source>
        <dbReference type="ARBA" id="ARBA00006432"/>
    </source>
</evidence>
<dbReference type="EMBL" id="CP042430">
    <property type="protein sequence ID" value="QEC48081.1"/>
    <property type="molecule type" value="Genomic_DNA"/>
</dbReference>
<keyword evidence="2 5" id="KW-0436">Ligase</keyword>
<dbReference type="RefSeq" id="WP_146919258.1">
    <property type="nucleotide sequence ID" value="NZ_CP042430.1"/>
</dbReference>
<gene>
    <name evidence="5" type="ORF">FSW04_11215</name>
</gene>
<dbReference type="AlphaFoldDB" id="A0A5B8U562"/>
<keyword evidence="6" id="KW-1185">Reference proteome</keyword>
<evidence type="ECO:0000256" key="2">
    <source>
        <dbReference type="ARBA" id="ARBA00022598"/>
    </source>
</evidence>
<evidence type="ECO:0000313" key="6">
    <source>
        <dbReference type="Proteomes" id="UP000321805"/>
    </source>
</evidence>
<comment type="similarity">
    <text evidence="1">Belongs to the ATP-dependent AMP-binding enzyme family.</text>
</comment>
<dbReference type="OrthoDB" id="3561141at2"/>
<evidence type="ECO:0000259" key="3">
    <source>
        <dbReference type="Pfam" id="PF00501"/>
    </source>
</evidence>
<accession>A0A5B8U562</accession>
<evidence type="ECO:0000259" key="4">
    <source>
        <dbReference type="Pfam" id="PF13193"/>
    </source>
</evidence>
<dbReference type="InterPro" id="IPR042099">
    <property type="entry name" value="ANL_N_sf"/>
</dbReference>
<dbReference type="InterPro" id="IPR000873">
    <property type="entry name" value="AMP-dep_synth/lig_dom"/>
</dbReference>
<sequence length="545" mass="57932">MSQRPLPASVAERTVPDLLDARAADRADHPAILASSLLTGTEVARTYAQLRDDAARLSASLAAAGVGKGDRVGILLANDGAAEAILTYHAVHRLGAINVPLNTRYVARELAFVLEFVAPAAIVFAPAYAGLLSELQPSLGDAVLIEVADEPVLGASLAQALDDGDPGHPRTTVGELDDADWIFTSGTTGNPKAVGLTHAESVACGHQSVPLWGLDATSVYQGFAPFFTSTGCHTNQLAALVAGCTYVIDTEFDVRGTLERMERYGTTSIFLISAVLQLIFARLTKEEIAALRFPALRRVCYGAQPGPASFYRRVWEEIGQGWGVEVVNVYGLTEGGTSGMMLINDDHPEALQRLGANGMSIGRTTFHPWIEHTVLAEDGTPAAVGEPGELCLRGPSSMSRYVRDEEASRLALRDGWLHTGDMALIDDAGFVFFVDRSKQIIRRGGLNISSAEVEGVLGEHPGILEAAAVPMPNPVLGEDVRGVVVASTDPPPTEAELIAWCRERLADYKVPARVDFLDALPRNAMGRVMKGLLTGEDGALHGAGL</sequence>
<dbReference type="Gene3D" id="3.30.300.30">
    <property type="match status" value="1"/>
</dbReference>
<dbReference type="InterPro" id="IPR025110">
    <property type="entry name" value="AMP-bd_C"/>
</dbReference>